<name>A0ABR1ERQ5_NECAM</name>
<reference evidence="8 9" key="1">
    <citation type="submission" date="2023-08" db="EMBL/GenBank/DDBJ databases">
        <title>A Necator americanus chromosomal reference genome.</title>
        <authorList>
            <person name="Ilik V."/>
            <person name="Petrzelkova K.J."/>
            <person name="Pardy F."/>
            <person name="Fuh T."/>
            <person name="Niatou-Singa F.S."/>
            <person name="Gouil Q."/>
            <person name="Baker L."/>
            <person name="Ritchie M.E."/>
            <person name="Jex A.R."/>
            <person name="Gazzola D."/>
            <person name="Li H."/>
            <person name="Toshio Fujiwara R."/>
            <person name="Zhan B."/>
            <person name="Aroian R.V."/>
            <person name="Pafco B."/>
            <person name="Schwarz E.M."/>
        </authorList>
    </citation>
    <scope>NUCLEOTIDE SEQUENCE [LARGE SCALE GENOMIC DNA]</scope>
    <source>
        <strain evidence="8 9">Aroian</strain>
        <tissue evidence="8">Whole animal</tissue>
    </source>
</reference>
<evidence type="ECO:0000313" key="8">
    <source>
        <dbReference type="EMBL" id="KAK6764581.1"/>
    </source>
</evidence>
<dbReference type="PANTHER" id="PTHR37984:SF5">
    <property type="entry name" value="PROTEIN NYNRIN-LIKE"/>
    <property type="match status" value="1"/>
</dbReference>
<dbReference type="Proteomes" id="UP001303046">
    <property type="component" value="Unassembled WGS sequence"/>
</dbReference>
<evidence type="ECO:0000313" key="9">
    <source>
        <dbReference type="Proteomes" id="UP001303046"/>
    </source>
</evidence>
<evidence type="ECO:0000256" key="1">
    <source>
        <dbReference type="ARBA" id="ARBA00022679"/>
    </source>
</evidence>
<keyword evidence="9" id="KW-1185">Reference proteome</keyword>
<dbReference type="InterPro" id="IPR043502">
    <property type="entry name" value="DNA/RNA_pol_sf"/>
</dbReference>
<feature type="domain" description="Reverse transcriptase RNase H-like" evidence="7">
    <location>
        <begin position="46"/>
        <end position="117"/>
    </location>
</feature>
<evidence type="ECO:0000256" key="3">
    <source>
        <dbReference type="ARBA" id="ARBA00022722"/>
    </source>
</evidence>
<dbReference type="InterPro" id="IPR050951">
    <property type="entry name" value="Retrovirus_Pol_polyprotein"/>
</dbReference>
<dbReference type="SUPFAM" id="SSF56672">
    <property type="entry name" value="DNA/RNA polymerases"/>
    <property type="match status" value="1"/>
</dbReference>
<evidence type="ECO:0000256" key="6">
    <source>
        <dbReference type="ARBA" id="ARBA00022918"/>
    </source>
</evidence>
<keyword evidence="6" id="KW-0695">RNA-directed DNA polymerase</keyword>
<comment type="caution">
    <text evidence="8">The sequence shown here is derived from an EMBL/GenBank/DDBJ whole genome shotgun (WGS) entry which is preliminary data.</text>
</comment>
<proteinExistence type="predicted"/>
<gene>
    <name evidence="8" type="primary">Necator_chrX.g24945</name>
    <name evidence="8" type="ORF">RB195_024780</name>
</gene>
<evidence type="ECO:0000256" key="4">
    <source>
        <dbReference type="ARBA" id="ARBA00022759"/>
    </source>
</evidence>
<keyword evidence="5" id="KW-0378">Hydrolase</keyword>
<dbReference type="EMBL" id="JAVFWL010000006">
    <property type="protein sequence ID" value="KAK6764581.1"/>
    <property type="molecule type" value="Genomic_DNA"/>
</dbReference>
<evidence type="ECO:0000256" key="2">
    <source>
        <dbReference type="ARBA" id="ARBA00022695"/>
    </source>
</evidence>
<dbReference type="InterPro" id="IPR041373">
    <property type="entry name" value="RT_RNaseH"/>
</dbReference>
<evidence type="ECO:0000256" key="5">
    <source>
        <dbReference type="ARBA" id="ARBA00022801"/>
    </source>
</evidence>
<evidence type="ECO:0000259" key="7">
    <source>
        <dbReference type="Pfam" id="PF17917"/>
    </source>
</evidence>
<keyword evidence="4" id="KW-0255">Endonuclease</keyword>
<keyword evidence="3" id="KW-0540">Nuclease</keyword>
<dbReference type="Pfam" id="PF17917">
    <property type="entry name" value="RT_RNaseH"/>
    <property type="match status" value="1"/>
</dbReference>
<organism evidence="8 9">
    <name type="scientific">Necator americanus</name>
    <name type="common">Human hookworm</name>
    <dbReference type="NCBI Taxonomy" id="51031"/>
    <lineage>
        <taxon>Eukaryota</taxon>
        <taxon>Metazoa</taxon>
        <taxon>Ecdysozoa</taxon>
        <taxon>Nematoda</taxon>
        <taxon>Chromadorea</taxon>
        <taxon>Rhabditida</taxon>
        <taxon>Rhabditina</taxon>
        <taxon>Rhabditomorpha</taxon>
        <taxon>Strongyloidea</taxon>
        <taxon>Ancylostomatidae</taxon>
        <taxon>Bunostominae</taxon>
        <taxon>Necator</taxon>
    </lineage>
</organism>
<keyword evidence="2" id="KW-0548">Nucleotidyltransferase</keyword>
<accession>A0ABR1ERQ5</accession>
<protein>
    <recommendedName>
        <fullName evidence="7">Reverse transcriptase RNase H-like domain-containing protein</fullName>
    </recommendedName>
</protein>
<dbReference type="PANTHER" id="PTHR37984">
    <property type="entry name" value="PROTEIN CBG26694"/>
    <property type="match status" value="1"/>
</dbReference>
<sequence length="222" mass="26052">MPQIHYLGCIIDKDGRHPDPEKTEVIRQMPISKNVAEIRSFLGMINLTAAENNCGEIEKEGLALIFVVRKFHRYIYGRRFKLLTDHKPLLHIFGPKEMVPIYTANQLQRWKSILLGYDLGNPRVIVSDNGRQLRTSLTLLKESAKEEGTHNMKIEEQFNHHNGAQKRSYHQKELVWVRDYRPGHEKWIPARVKNRHGRAAYDVLTEEDDLWKRHPSQMRGKK</sequence>
<keyword evidence="1" id="KW-0808">Transferase</keyword>